<dbReference type="InterPro" id="IPR003964">
    <property type="entry name" value="Carb_kinase"/>
</dbReference>
<dbReference type="eggNOG" id="COG0549">
    <property type="taxonomic scope" value="Bacteria"/>
</dbReference>
<dbReference type="PANTHER" id="PTHR30409:SF1">
    <property type="entry name" value="CARBAMATE KINASE-RELATED"/>
    <property type="match status" value="1"/>
</dbReference>
<evidence type="ECO:0000256" key="1">
    <source>
        <dbReference type="ARBA" id="ARBA00011066"/>
    </source>
</evidence>
<reference evidence="8 9" key="1">
    <citation type="journal article" date="2007" name="Proc. Natl. Acad. Sci. U.S.A.">
        <title>The genome of Syntrophus aciditrophicus: life at the thermodynamic limit of microbial growth.</title>
        <authorList>
            <person name="McInerney M.J."/>
            <person name="Rohlin L."/>
            <person name="Mouttaki H."/>
            <person name="Kim U."/>
            <person name="Krupp R.S."/>
            <person name="Rios-Hernandez L."/>
            <person name="Sieber J."/>
            <person name="Struchtemeyer C.G."/>
            <person name="Bhattacharyya A."/>
            <person name="Campbell J.W."/>
            <person name="Gunsalus R.P."/>
        </authorList>
    </citation>
    <scope>NUCLEOTIDE SEQUENCE [LARGE SCALE GENOMIC DNA]</scope>
    <source>
        <strain evidence="8 9">SB</strain>
    </source>
</reference>
<keyword evidence="9" id="KW-1185">Reference proteome</keyword>
<dbReference type="InParanoid" id="Q2LW68"/>
<keyword evidence="4 6" id="KW-0418">Kinase</keyword>
<evidence type="ECO:0000256" key="5">
    <source>
        <dbReference type="ARBA" id="ARBA00022840"/>
    </source>
</evidence>
<dbReference type="AlphaFoldDB" id="Q2LW68"/>
<dbReference type="GO" id="GO:0019546">
    <property type="term" value="P:L-arginine deiminase pathway"/>
    <property type="evidence" value="ECO:0007669"/>
    <property type="project" value="TreeGrafter"/>
</dbReference>
<sequence>MSGMGNNISIISLGGNAILRRGERGTVEEQFRNADACMAEVAGMLASGRKVVITHGNGPIVGNIVIRGECAGNTIPPMPLYYSDADSEGGIGFMIQQTLYNRLMMIREVKEVVTIITQVVVDADDPAFTHPTKPIGPYYREEEAEVLRKERGWTLVGQAGGYRRVVPSPRPKRVIEKDVIQRLALEGVVVIAAGGGGVPVVETSEGMLRGIDAVIDKDLTTSVLATEIGAENIVILTDVERVYLKFGKAEQKGIGHVTLRDIRRFHEEGHFPPGSMGPKIEAAIRFLEAGGRRVVITLPERMGAALEGRAGTTIIPGQGHLTA</sequence>
<evidence type="ECO:0000256" key="2">
    <source>
        <dbReference type="ARBA" id="ARBA00022679"/>
    </source>
</evidence>
<keyword evidence="2 6" id="KW-0808">Transferase</keyword>
<dbReference type="PIRSF" id="PIRSF000723">
    <property type="entry name" value="Carbamate_kin"/>
    <property type="match status" value="1"/>
</dbReference>
<dbReference type="PROSITE" id="PS01128">
    <property type="entry name" value="SHIKIMATE_KINASE"/>
    <property type="match status" value="1"/>
</dbReference>
<evidence type="ECO:0000256" key="4">
    <source>
        <dbReference type="ARBA" id="ARBA00022777"/>
    </source>
</evidence>
<dbReference type="Proteomes" id="UP000001933">
    <property type="component" value="Chromosome"/>
</dbReference>
<dbReference type="PANTHER" id="PTHR30409">
    <property type="entry name" value="CARBAMATE KINASE"/>
    <property type="match status" value="1"/>
</dbReference>
<dbReference type="Gene3D" id="3.40.1160.10">
    <property type="entry name" value="Acetylglutamate kinase-like"/>
    <property type="match status" value="1"/>
</dbReference>
<dbReference type="GO" id="GO:0005524">
    <property type="term" value="F:ATP binding"/>
    <property type="evidence" value="ECO:0007669"/>
    <property type="project" value="UniProtKB-KW"/>
</dbReference>
<dbReference type="InterPro" id="IPR001048">
    <property type="entry name" value="Asp/Glu/Uridylate_kinase"/>
</dbReference>
<evidence type="ECO:0000313" key="9">
    <source>
        <dbReference type="Proteomes" id="UP000001933"/>
    </source>
</evidence>
<dbReference type="FunCoup" id="Q2LW68">
    <property type="interactions" value="111"/>
</dbReference>
<dbReference type="PRINTS" id="PR01469">
    <property type="entry name" value="CARBMTKINASE"/>
</dbReference>
<gene>
    <name evidence="8" type="ORF">SYN_01213</name>
</gene>
<dbReference type="Pfam" id="PF00696">
    <property type="entry name" value="AA_kinase"/>
    <property type="match status" value="1"/>
</dbReference>
<dbReference type="FunFam" id="3.40.1160.10:FF:000007">
    <property type="entry name" value="Carbamate kinase"/>
    <property type="match status" value="1"/>
</dbReference>
<dbReference type="KEGG" id="sat:SYN_01213"/>
<comment type="similarity">
    <text evidence="1 6">Belongs to the carbamate kinase family.</text>
</comment>
<proteinExistence type="inferred from homology"/>
<organism evidence="8 9">
    <name type="scientific">Syntrophus aciditrophicus (strain SB)</name>
    <dbReference type="NCBI Taxonomy" id="56780"/>
    <lineage>
        <taxon>Bacteria</taxon>
        <taxon>Pseudomonadati</taxon>
        <taxon>Thermodesulfobacteriota</taxon>
        <taxon>Syntrophia</taxon>
        <taxon>Syntrophales</taxon>
        <taxon>Syntrophaceae</taxon>
        <taxon>Syntrophus</taxon>
    </lineage>
</organism>
<dbReference type="STRING" id="56780.SYN_01213"/>
<dbReference type="GO" id="GO:0008804">
    <property type="term" value="F:carbamate kinase activity"/>
    <property type="evidence" value="ECO:0007669"/>
    <property type="project" value="InterPro"/>
</dbReference>
<evidence type="ECO:0000313" key="8">
    <source>
        <dbReference type="EMBL" id="ABC78324.1"/>
    </source>
</evidence>
<dbReference type="GO" id="GO:0005829">
    <property type="term" value="C:cytosol"/>
    <property type="evidence" value="ECO:0007669"/>
    <property type="project" value="TreeGrafter"/>
</dbReference>
<dbReference type="InterPro" id="IPR036393">
    <property type="entry name" value="AceGlu_kinase-like_sf"/>
</dbReference>
<dbReference type="NCBIfam" id="NF009007">
    <property type="entry name" value="PRK12352.1"/>
    <property type="match status" value="1"/>
</dbReference>
<evidence type="ECO:0000256" key="6">
    <source>
        <dbReference type="PIRNR" id="PIRNR000723"/>
    </source>
</evidence>
<feature type="domain" description="Aspartate/glutamate/uridylate kinase" evidence="7">
    <location>
        <begin position="9"/>
        <end position="297"/>
    </location>
</feature>
<dbReference type="SUPFAM" id="SSF53633">
    <property type="entry name" value="Carbamate kinase-like"/>
    <property type="match status" value="1"/>
</dbReference>
<dbReference type="CDD" id="cd04235">
    <property type="entry name" value="AAK_CK"/>
    <property type="match status" value="1"/>
</dbReference>
<accession>Q2LW68</accession>
<dbReference type="EMBL" id="CP000252">
    <property type="protein sequence ID" value="ABC78324.1"/>
    <property type="molecule type" value="Genomic_DNA"/>
</dbReference>
<protein>
    <recommendedName>
        <fullName evidence="6">Carbamate kinase</fullName>
    </recommendedName>
</protein>
<evidence type="ECO:0000259" key="7">
    <source>
        <dbReference type="Pfam" id="PF00696"/>
    </source>
</evidence>
<evidence type="ECO:0000256" key="3">
    <source>
        <dbReference type="ARBA" id="ARBA00022741"/>
    </source>
</evidence>
<keyword evidence="5" id="KW-0067">ATP-binding</keyword>
<dbReference type="HOGENOM" id="CLU_076278_0_0_7"/>
<dbReference type="InterPro" id="IPR023000">
    <property type="entry name" value="Shikimate_kinase_CS"/>
</dbReference>
<keyword evidence="3" id="KW-0547">Nucleotide-binding</keyword>
<name>Q2LW68_SYNAS</name>